<evidence type="ECO:0000256" key="1">
    <source>
        <dbReference type="ARBA" id="ARBA00022603"/>
    </source>
</evidence>
<name>D8LXT2_BLAHO</name>
<keyword evidence="3" id="KW-0812">Transmembrane</keyword>
<protein>
    <recommendedName>
        <fullName evidence="4">tRNA/rRNA methyltransferase SpoU type domain-containing protein</fullName>
    </recommendedName>
</protein>
<dbReference type="InterPro" id="IPR001537">
    <property type="entry name" value="SpoU_MeTrfase"/>
</dbReference>
<accession>D8LXT2</accession>
<dbReference type="GO" id="GO:0003723">
    <property type="term" value="F:RNA binding"/>
    <property type="evidence" value="ECO:0007669"/>
    <property type="project" value="InterPro"/>
</dbReference>
<organism evidence="5">
    <name type="scientific">Blastocystis hominis</name>
    <dbReference type="NCBI Taxonomy" id="12968"/>
    <lineage>
        <taxon>Eukaryota</taxon>
        <taxon>Sar</taxon>
        <taxon>Stramenopiles</taxon>
        <taxon>Bigyra</taxon>
        <taxon>Opalozoa</taxon>
        <taxon>Opalinata</taxon>
        <taxon>Blastocystidae</taxon>
        <taxon>Blastocystis</taxon>
    </lineage>
</organism>
<dbReference type="RefSeq" id="XP_012894435.1">
    <property type="nucleotide sequence ID" value="XM_013038981.1"/>
</dbReference>
<sequence length="698" mass="78907">MEGLADSLISAISTVFRNLRGDPAIRVVLASLLTHDFFFVESPPRGYHTLVQTIFKNMGNGGTSLGSTFVPLFLEKMGKHMRHLGEFVEEFELLLLMKEPREELAITKTPPNLQPRALSLQFIESLITAGTASSLLNRLIPRLLEYAEKLSNSGSHVQNSEENGSRVRCWQALCVCSRGLTKELAALCFPRFLRCIQQLNLRDVRHYEELFGMQLLKSERFSESSYDALLSLLRIPSQSGQTVPSLLQIAVFPLFSVSTDSPSIGAFLDAAFPWSMAPEGLTRTVSQVLCFHVLERFKMPQYDWLKRMLAGNPRIAAMRRKQAALCEERNVDRECSTVSLFSLPLNNLNDFIPAVLMDQVREEMENLLASWYREDFPPTTAESRETTPKSGTYPELQNSEQFSTFQNSEQFSNFQKKILPWEASSKSEVEHRKKQKIVVIASLVDKLPNLGGLTRTGEIFAVEKIVVNSLRCKKEQVFKSTSVTAEEWVEMEECPESELPAYLRRLKEEGYALVGLEQTVTSKTLGKVEFPEKMALVLGKEKEGIPAKIIQMLDLCIEIPQFGIIRSLNVHVSGSILIWEYISLNSFCIALHCFVFLNFANKTALGQREIELCCLLETFGIPVFGPFTLVLRFIQIYSLTNVKAYSSSVFIHRCRKIQESVQNALLPRIKTIHDCSSTPRLYCLSLLVLEGYVLYLSG</sequence>
<keyword evidence="1" id="KW-0489">Methyltransferase</keyword>
<keyword evidence="2" id="KW-0808">Transferase</keyword>
<keyword evidence="3" id="KW-1133">Transmembrane helix</keyword>
<dbReference type="GO" id="GO:0016423">
    <property type="term" value="F:tRNA (guanine) methyltransferase activity"/>
    <property type="evidence" value="ECO:0007669"/>
    <property type="project" value="InterPro"/>
</dbReference>
<evidence type="ECO:0000256" key="3">
    <source>
        <dbReference type="SAM" id="Phobius"/>
    </source>
</evidence>
<keyword evidence="6" id="KW-1185">Reference proteome</keyword>
<proteinExistence type="predicted"/>
<dbReference type="EMBL" id="FN668639">
    <property type="protein sequence ID" value="CBK20387.2"/>
    <property type="molecule type" value="Genomic_DNA"/>
</dbReference>
<dbReference type="InterPro" id="IPR044748">
    <property type="entry name" value="Trm3/TARBP1_C"/>
</dbReference>
<evidence type="ECO:0000313" key="5">
    <source>
        <dbReference type="EMBL" id="CBK20387.2"/>
    </source>
</evidence>
<dbReference type="PANTHER" id="PTHR12029">
    <property type="entry name" value="RNA METHYLTRANSFERASE"/>
    <property type="match status" value="1"/>
</dbReference>
<evidence type="ECO:0000313" key="6">
    <source>
        <dbReference type="Proteomes" id="UP000008312"/>
    </source>
</evidence>
<dbReference type="InParanoid" id="D8LXT2"/>
<dbReference type="AlphaFoldDB" id="D8LXT2"/>
<feature type="transmembrane region" description="Helical" evidence="3">
    <location>
        <begin position="612"/>
        <end position="634"/>
    </location>
</feature>
<dbReference type="InterPro" id="IPR029028">
    <property type="entry name" value="Alpha/beta_knot_MTases"/>
</dbReference>
<gene>
    <name evidence="5" type="ORF">GSBLH_T00000732001</name>
</gene>
<dbReference type="OMA" id="WVEMEEC"/>
<dbReference type="InterPro" id="IPR045330">
    <property type="entry name" value="TRM3/TARBP1"/>
</dbReference>
<dbReference type="OrthoDB" id="241340at2759"/>
<evidence type="ECO:0000256" key="2">
    <source>
        <dbReference type="ARBA" id="ARBA00022679"/>
    </source>
</evidence>
<keyword evidence="3" id="KW-0472">Membrane</keyword>
<dbReference type="Proteomes" id="UP000008312">
    <property type="component" value="Unassembled WGS sequence"/>
</dbReference>
<reference evidence="5" key="1">
    <citation type="submission" date="2010-02" db="EMBL/GenBank/DDBJ databases">
        <title>Sequencing and annotation of the Blastocystis hominis genome.</title>
        <authorList>
            <person name="Wincker P."/>
        </authorList>
    </citation>
    <scope>NUCLEOTIDE SEQUENCE</scope>
    <source>
        <strain evidence="5">Singapore isolate B</strain>
    </source>
</reference>
<feature type="domain" description="tRNA/rRNA methyltransferase SpoU type" evidence="4">
    <location>
        <begin position="437"/>
        <end position="578"/>
    </location>
</feature>
<dbReference type="PANTHER" id="PTHR12029:SF11">
    <property type="entry name" value="METHYLTRANSFERASE TARBP1-RELATED"/>
    <property type="match status" value="1"/>
</dbReference>
<feature type="transmembrane region" description="Helical" evidence="3">
    <location>
        <begin position="576"/>
        <end position="600"/>
    </location>
</feature>
<dbReference type="Gene3D" id="3.40.1280.10">
    <property type="match status" value="1"/>
</dbReference>
<dbReference type="Pfam" id="PF00588">
    <property type="entry name" value="SpoU_methylase"/>
    <property type="match status" value="1"/>
</dbReference>
<dbReference type="GO" id="GO:0030488">
    <property type="term" value="P:tRNA methylation"/>
    <property type="evidence" value="ECO:0007669"/>
    <property type="project" value="InterPro"/>
</dbReference>
<dbReference type="CDD" id="cd18091">
    <property type="entry name" value="SpoU-like_TRM3-like"/>
    <property type="match status" value="1"/>
</dbReference>
<dbReference type="InterPro" id="IPR029026">
    <property type="entry name" value="tRNA_m1G_MTases_N"/>
</dbReference>
<dbReference type="SUPFAM" id="SSF75217">
    <property type="entry name" value="alpha/beta knot"/>
    <property type="match status" value="1"/>
</dbReference>
<dbReference type="GeneID" id="24918026"/>
<evidence type="ECO:0000259" key="4">
    <source>
        <dbReference type="Pfam" id="PF00588"/>
    </source>
</evidence>